<dbReference type="PANTHER" id="PTHR10357:SF179">
    <property type="entry name" value="NEUTRAL AND BASIC AMINO ACID TRANSPORT PROTEIN RBAT"/>
    <property type="match status" value="1"/>
</dbReference>
<dbReference type="EC" id="3.2.1.93" evidence="5"/>
<dbReference type="GO" id="GO:0009313">
    <property type="term" value="P:oligosaccharide catabolic process"/>
    <property type="evidence" value="ECO:0007669"/>
    <property type="project" value="TreeGrafter"/>
</dbReference>
<dbReference type="InterPro" id="IPR006047">
    <property type="entry name" value="GH13_cat_dom"/>
</dbReference>
<reference evidence="5 6" key="1">
    <citation type="journal article" date="2019" name="Nat. Med.">
        <title>A library of human gut bacterial isolates paired with longitudinal multiomics data enables mechanistic microbiome research.</title>
        <authorList>
            <person name="Poyet M."/>
            <person name="Groussin M."/>
            <person name="Gibbons S.M."/>
            <person name="Avila-Pacheco J."/>
            <person name="Jiang X."/>
            <person name="Kearney S.M."/>
            <person name="Perrotta A.R."/>
            <person name="Berdy B."/>
            <person name="Zhao S."/>
            <person name="Lieberman T.D."/>
            <person name="Swanson P.K."/>
            <person name="Smith M."/>
            <person name="Roesemann S."/>
            <person name="Alexander J.E."/>
            <person name="Rich S.A."/>
            <person name="Livny J."/>
            <person name="Vlamakis H."/>
            <person name="Clish C."/>
            <person name="Bullock K."/>
            <person name="Deik A."/>
            <person name="Scott J."/>
            <person name="Pierce K.A."/>
            <person name="Xavier R.J."/>
            <person name="Alm E.J."/>
        </authorList>
    </citation>
    <scope>NUCLEOTIDE SEQUENCE [LARGE SCALE GENOMIC DNA]</scope>
    <source>
        <strain evidence="5 6">BIOML-A198</strain>
    </source>
</reference>
<dbReference type="FunFam" id="3.20.20.80:FF:000064">
    <property type="entry name" value="Oligo-1,6-glucosidase"/>
    <property type="match status" value="2"/>
</dbReference>
<sequence length="569" mass="66517">MTKLDRKWWKEAVGYQIYPKSFCDSNGDGIGDINGITSKLDYLNELGVNLLWLCPIYKSPMDDNGYDVSDYYDIAKEFGTMEDFKTLLSEAKKREIKIVMDLVLNHTSDEHPWFIEARQSTDNPYRDYYIWQKGKINEAGEEIEPTNWASFFTPSCWEKDEQTGEYFMHIFSKKMPDLNWANENMRKKLFEMVKWWLDLGIDGFRVDAVAHIDRDFTFTDSTLKGNGKYVEDWSKFSNLPKVHDYLKELNREVLSKYDIFTVGEVGGGADVLEALKYAGEDSNELNMVFTFDHCWLNSGFDSLDEKWNGNTDLVELKKVFKKWQTGLYSKAWNPLYWLNHDHPRVMSQYGDPTHYHKESGKMLATSLLMMWGTPFLYNGEEIGMTNANYTNFEDYRDVSTIEKINRLLQDGYPEDLIRRYIGVTSRDNARTPMQWNSSENAGFTSGEPWIKVNSNYATINVEAQLNDEDSIFNHYKKLIHLRRHSEYKDVIVYGDYELLSENHPNVYAYTRTLDHQKLLIVSNFFAKPAIACLKQLRAKQIILSNYEDSSLSLDCLMLRPFESIVFELE</sequence>
<dbReference type="FunFam" id="2.60.40.1180:FF:000007">
    <property type="entry name" value="Sucrose isomerase"/>
    <property type="match status" value="1"/>
</dbReference>
<evidence type="ECO:0000256" key="3">
    <source>
        <dbReference type="ARBA" id="ARBA00023295"/>
    </source>
</evidence>
<gene>
    <name evidence="5" type="ORF">GMA92_09730</name>
</gene>
<dbReference type="InterPro" id="IPR056300">
    <property type="entry name" value="SusG-like_C"/>
</dbReference>
<evidence type="ECO:0000256" key="2">
    <source>
        <dbReference type="ARBA" id="ARBA00022801"/>
    </source>
</evidence>
<evidence type="ECO:0000313" key="5">
    <source>
        <dbReference type="EMBL" id="MTK21698.1"/>
    </source>
</evidence>
<dbReference type="FunFam" id="3.90.400.10:FF:000002">
    <property type="entry name" value="Sucrose isomerase"/>
    <property type="match status" value="1"/>
</dbReference>
<protein>
    <submittedName>
        <fullName evidence="5">Alpha,alpha-phosphotrehalase</fullName>
        <ecNumber evidence="5">3.2.1.93</ecNumber>
    </submittedName>
</protein>
<dbReference type="OrthoDB" id="9805159at2"/>
<dbReference type="Gene3D" id="3.90.400.10">
    <property type="entry name" value="Oligo-1,6-glucosidase, Domain 2"/>
    <property type="match status" value="1"/>
</dbReference>
<dbReference type="SUPFAM" id="SSF51011">
    <property type="entry name" value="Glycosyl hydrolase domain"/>
    <property type="match status" value="1"/>
</dbReference>
<dbReference type="Proteomes" id="UP000487649">
    <property type="component" value="Unassembled WGS sequence"/>
</dbReference>
<comment type="caution">
    <text evidence="5">The sequence shown here is derived from an EMBL/GenBank/DDBJ whole genome shotgun (WGS) entry which is preliminary data.</text>
</comment>
<feature type="domain" description="Glycosyl hydrolase family 13 catalytic" evidence="4">
    <location>
        <begin position="16"/>
        <end position="430"/>
    </location>
</feature>
<accession>A0A9X4XE34</accession>
<evidence type="ECO:0000256" key="1">
    <source>
        <dbReference type="ARBA" id="ARBA00008061"/>
    </source>
</evidence>
<dbReference type="AlphaFoldDB" id="A0A9X4XE34"/>
<dbReference type="SMART" id="SM00642">
    <property type="entry name" value="Aamy"/>
    <property type="match status" value="1"/>
</dbReference>
<dbReference type="Gene3D" id="3.20.20.80">
    <property type="entry name" value="Glycosidases"/>
    <property type="match status" value="1"/>
</dbReference>
<dbReference type="Pfam" id="PF00128">
    <property type="entry name" value="Alpha-amylase"/>
    <property type="match status" value="1"/>
</dbReference>
<dbReference type="GO" id="GO:0008788">
    <property type="term" value="F:alpha,alpha-phosphotrehalase activity"/>
    <property type="evidence" value="ECO:0007669"/>
    <property type="project" value="UniProtKB-EC"/>
</dbReference>
<keyword evidence="2 5" id="KW-0378">Hydrolase</keyword>
<dbReference type="SUPFAM" id="SSF51445">
    <property type="entry name" value="(Trans)glycosidases"/>
    <property type="match status" value="1"/>
</dbReference>
<dbReference type="NCBIfam" id="NF008183">
    <property type="entry name" value="PRK10933.1"/>
    <property type="match status" value="1"/>
</dbReference>
<dbReference type="PANTHER" id="PTHR10357">
    <property type="entry name" value="ALPHA-AMYLASE FAMILY MEMBER"/>
    <property type="match status" value="1"/>
</dbReference>
<dbReference type="Gene3D" id="2.60.40.1180">
    <property type="entry name" value="Golgi alpha-mannosidase II"/>
    <property type="match status" value="1"/>
</dbReference>
<comment type="similarity">
    <text evidence="1">Belongs to the glycosyl hydrolase 13 family.</text>
</comment>
<evidence type="ECO:0000313" key="6">
    <source>
        <dbReference type="Proteomes" id="UP000487649"/>
    </source>
</evidence>
<keyword evidence="3 5" id="KW-0326">Glycosidase</keyword>
<dbReference type="Pfam" id="PF23915">
    <property type="entry name" value="SusG_C"/>
    <property type="match status" value="1"/>
</dbReference>
<dbReference type="RefSeq" id="WP_006785593.1">
    <property type="nucleotide sequence ID" value="NZ_CAUWFM010000010.1"/>
</dbReference>
<name>A0A9X4XE34_9FIRM</name>
<organism evidence="5 6">
    <name type="scientific">Turicibacter sanguinis</name>
    <dbReference type="NCBI Taxonomy" id="154288"/>
    <lineage>
        <taxon>Bacteria</taxon>
        <taxon>Bacillati</taxon>
        <taxon>Bacillota</taxon>
        <taxon>Erysipelotrichia</taxon>
        <taxon>Erysipelotrichales</taxon>
        <taxon>Turicibacteraceae</taxon>
        <taxon>Turicibacter</taxon>
    </lineage>
</organism>
<dbReference type="GO" id="GO:0004556">
    <property type="term" value="F:alpha-amylase activity"/>
    <property type="evidence" value="ECO:0007669"/>
    <property type="project" value="TreeGrafter"/>
</dbReference>
<dbReference type="InterPro" id="IPR017853">
    <property type="entry name" value="GH"/>
</dbReference>
<dbReference type="CDD" id="cd11333">
    <property type="entry name" value="AmyAc_SI_OligoGlu_DGase"/>
    <property type="match status" value="1"/>
</dbReference>
<evidence type="ECO:0000259" key="4">
    <source>
        <dbReference type="SMART" id="SM00642"/>
    </source>
</evidence>
<dbReference type="InterPro" id="IPR045857">
    <property type="entry name" value="O16G_dom_2"/>
</dbReference>
<proteinExistence type="inferred from homology"/>
<dbReference type="InterPro" id="IPR013780">
    <property type="entry name" value="Glyco_hydro_b"/>
</dbReference>
<dbReference type="EMBL" id="WMQE01000021">
    <property type="protein sequence ID" value="MTK21698.1"/>
    <property type="molecule type" value="Genomic_DNA"/>
</dbReference>